<reference evidence="2 3" key="2">
    <citation type="submission" date="2016-05" db="EMBL/GenBank/DDBJ databases">
        <title>Lineage-specific infection strategies underlie the spectrum of fungal disease in amphibians.</title>
        <authorList>
            <person name="Cuomo C.A."/>
            <person name="Farrer R.A."/>
            <person name="James T."/>
            <person name="Longcore J."/>
            <person name="Birren B."/>
        </authorList>
    </citation>
    <scope>NUCLEOTIDE SEQUENCE [LARGE SCALE GENOMIC DNA]</scope>
    <source>
        <strain evidence="2 3">JEL423</strain>
    </source>
</reference>
<dbReference type="Gene3D" id="1.25.40.850">
    <property type="match status" value="1"/>
</dbReference>
<evidence type="ECO:0000256" key="1">
    <source>
        <dbReference type="ARBA" id="ARBA00009884"/>
    </source>
</evidence>
<dbReference type="Proteomes" id="UP000077115">
    <property type="component" value="Unassembled WGS sequence"/>
</dbReference>
<dbReference type="OrthoDB" id="10262287at2759"/>
<accession>A0A177WNI4</accession>
<dbReference type="EMBL" id="DS022306">
    <property type="protein sequence ID" value="OAJ41678.1"/>
    <property type="molecule type" value="Genomic_DNA"/>
</dbReference>
<dbReference type="GO" id="GO:0016192">
    <property type="term" value="P:vesicle-mediated transport"/>
    <property type="evidence" value="ECO:0007669"/>
    <property type="project" value="InterPro"/>
</dbReference>
<dbReference type="InterPro" id="IPR001619">
    <property type="entry name" value="Sec1-like"/>
</dbReference>
<reference evidence="2 3" key="1">
    <citation type="submission" date="2006-10" db="EMBL/GenBank/DDBJ databases">
        <title>The Genome Sequence of Batrachochytrium dendrobatidis JEL423.</title>
        <authorList>
            <consortium name="The Broad Institute Genome Sequencing Platform"/>
            <person name="Birren B."/>
            <person name="Lander E."/>
            <person name="Galagan J."/>
            <person name="Cuomo C."/>
            <person name="Devon K."/>
            <person name="Jaffe D."/>
            <person name="Butler J."/>
            <person name="Alvarez P."/>
            <person name="Gnerre S."/>
            <person name="Grabherr M."/>
            <person name="Kleber M."/>
            <person name="Mauceli E."/>
            <person name="Brockman W."/>
            <person name="Young S."/>
            <person name="LaButti K."/>
            <person name="Sykes S."/>
            <person name="DeCaprio D."/>
            <person name="Crawford M."/>
            <person name="Koehrsen M."/>
            <person name="Engels R."/>
            <person name="Montgomery P."/>
            <person name="Pearson M."/>
            <person name="Howarth C."/>
            <person name="Larson L."/>
            <person name="White J."/>
            <person name="O'Leary S."/>
            <person name="Kodira C."/>
            <person name="Zeng Q."/>
            <person name="Yandava C."/>
            <person name="Alvarado L."/>
            <person name="Longcore J."/>
            <person name="James T."/>
        </authorList>
    </citation>
    <scope>NUCLEOTIDE SEQUENCE [LARGE SCALE GENOMIC DNA]</scope>
    <source>
        <strain evidence="2 3">JEL423</strain>
    </source>
</reference>
<dbReference type="InterPro" id="IPR036045">
    <property type="entry name" value="Sec1-like_sf"/>
</dbReference>
<dbReference type="InterPro" id="IPR043155">
    <property type="entry name" value="VPS33_dom3b"/>
</dbReference>
<sequence>MTAASTSNAQTFGLGPTSFSTAALREVSRRELIQVLDSVRGKKALVIDPSVSGPLSLVAEFAVLKEHGVEKIFHLASAPLETDCKSLVYITRPNPTHMKWIADQYKWCASQRSSTPDNQPDITVYFVPRRTLICDQILEEQGIFGDIAIGDYHLDIVPLEEDLLSLELDSFKPFYVDGDPTLIHSVAHAIMKFQILYGSIPRILGKGNGAKVLTELLIRMRRDYSIADAPLNSSQASDSEFDSIIILDRTVDLVSPLRVQLTYEGLIDELFSIKTTFVEISAPVSQVSPAAIIPPTYSKSKKLVLNNQDHVFSEIRNLGFEVVGSMLSHVALRIQEEEDERHKLKTTTQLKDFASKIGGLQQQRQSLGLHNGIYDDILRYAGNPDTVKRWAAEEVFTHGKSSSSDLEYIEELIGRQAPIETVLRLLCLYCVVNGGLKTKYYDSFRRHIVQTYGYMHIVTLQRLKQASLLFPLVSTGPKAPYLQLIKQLQLTCDYDSDQVADISYVYHGYAPISIRLIQMACRILNNTSDTISSAPSWKGCEDVLKIIPGPCIEETITASDRSFRKKVQQISPLTLVVFLGGCTMAEVAALRFISGGDSSQRGFIILTTGITTGSRLLNSMVSKPNATGSCAPAFSTLKNTTD</sequence>
<dbReference type="Gene3D" id="3.40.50.1910">
    <property type="match status" value="2"/>
</dbReference>
<proteinExistence type="inferred from homology"/>
<name>A0A177WNI4_BATDL</name>
<gene>
    <name evidence="2" type="ORF">BDEG_25238</name>
</gene>
<dbReference type="AlphaFoldDB" id="A0A177WNI4"/>
<dbReference type="Gene3D" id="3.40.50.2060">
    <property type="match status" value="1"/>
</dbReference>
<dbReference type="STRING" id="403673.A0A177WNI4"/>
<comment type="similarity">
    <text evidence="1">Belongs to the STXBP/unc-18/SEC1 family.</text>
</comment>
<dbReference type="VEuPathDB" id="FungiDB:BDEG_25238"/>
<evidence type="ECO:0008006" key="4">
    <source>
        <dbReference type="Google" id="ProtNLM"/>
    </source>
</evidence>
<organism evidence="2 3">
    <name type="scientific">Batrachochytrium dendrobatidis (strain JEL423)</name>
    <dbReference type="NCBI Taxonomy" id="403673"/>
    <lineage>
        <taxon>Eukaryota</taxon>
        <taxon>Fungi</taxon>
        <taxon>Fungi incertae sedis</taxon>
        <taxon>Chytridiomycota</taxon>
        <taxon>Chytridiomycota incertae sedis</taxon>
        <taxon>Chytridiomycetes</taxon>
        <taxon>Rhizophydiales</taxon>
        <taxon>Rhizophydiales incertae sedis</taxon>
        <taxon>Batrachochytrium</taxon>
    </lineage>
</organism>
<dbReference type="eggNOG" id="KOG1302">
    <property type="taxonomic scope" value="Eukaryota"/>
</dbReference>
<dbReference type="SUPFAM" id="SSF56815">
    <property type="entry name" value="Sec1/munc18-like (SM) proteins"/>
    <property type="match status" value="1"/>
</dbReference>
<protein>
    <recommendedName>
        <fullName evidence="4">Sec1 family protein</fullName>
    </recommendedName>
</protein>
<dbReference type="PANTHER" id="PTHR11679">
    <property type="entry name" value="VESICLE PROTEIN SORTING-ASSOCIATED"/>
    <property type="match status" value="1"/>
</dbReference>
<dbReference type="Pfam" id="PF00995">
    <property type="entry name" value="Sec1"/>
    <property type="match status" value="1"/>
</dbReference>
<dbReference type="InterPro" id="IPR043154">
    <property type="entry name" value="Sec-1-like_dom1"/>
</dbReference>
<dbReference type="InterPro" id="IPR027482">
    <property type="entry name" value="Sec1-like_dom2"/>
</dbReference>
<evidence type="ECO:0000313" key="2">
    <source>
        <dbReference type="EMBL" id="OAJ41678.1"/>
    </source>
</evidence>
<evidence type="ECO:0000313" key="3">
    <source>
        <dbReference type="Proteomes" id="UP000077115"/>
    </source>
</evidence>